<dbReference type="eggNOG" id="KOG1871">
    <property type="taxonomic scope" value="Eukaryota"/>
</dbReference>
<evidence type="ECO:0000256" key="6">
    <source>
        <dbReference type="RuleBase" id="RU366025"/>
    </source>
</evidence>
<dbReference type="Pfam" id="PF00443">
    <property type="entry name" value="UCH"/>
    <property type="match status" value="1"/>
</dbReference>
<keyword evidence="3 6" id="KW-0833">Ubl conjugation pathway</keyword>
<dbReference type="OMA" id="TATKQMY"/>
<dbReference type="RefSeq" id="XP_007377230.1">
    <property type="nucleotide sequence ID" value="XM_007377168.1"/>
</dbReference>
<evidence type="ECO:0000256" key="1">
    <source>
        <dbReference type="ARBA" id="ARBA00000707"/>
    </source>
</evidence>
<dbReference type="InParanoid" id="G3AUH3"/>
<reference evidence="9 10" key="1">
    <citation type="journal article" date="2011" name="Proc. Natl. Acad. Sci. U.S.A.">
        <title>Comparative genomics of xylose-fermenting fungi for enhanced biofuel production.</title>
        <authorList>
            <person name="Wohlbach D.J."/>
            <person name="Kuo A."/>
            <person name="Sato T.K."/>
            <person name="Potts K.M."/>
            <person name="Salamov A.A."/>
            <person name="LaButti K.M."/>
            <person name="Sun H."/>
            <person name="Clum A."/>
            <person name="Pangilinan J.L."/>
            <person name="Lindquist E.A."/>
            <person name="Lucas S."/>
            <person name="Lapidus A."/>
            <person name="Jin M."/>
            <person name="Gunawan C."/>
            <person name="Balan V."/>
            <person name="Dale B.E."/>
            <person name="Jeffries T.W."/>
            <person name="Zinkel R."/>
            <person name="Barry K.W."/>
            <person name="Grigoriev I.V."/>
            <person name="Gasch A.P."/>
        </authorList>
    </citation>
    <scope>NUCLEOTIDE SEQUENCE [LARGE SCALE GENOMIC DNA]</scope>
    <source>
        <strain evidence="10">NRRL Y-27907 / 11-Y1</strain>
    </source>
</reference>
<sequence>MEVIDYNNNTTVVTNGRLQDSGDQKLQAKEIITIPTEEKSTPVPTTSNWASFLQTSARPVPNGTSTKKHTKSKSITKPIPKPASPVAPTPDFNINNESSQPLGILLLRIMFDPNYSVLNSQLPLFNTKPRGLANTGNICYMNSILQILLYCEPFNRLLKLIHDKSIGNLGASPTPMLDATIKLFNQFKPDEESKTPISPDEFYNSLTAQPKFSHLKWGQQEDAEEFLGYYLDGLNEEFLGVLKKLNTPMIDSLIQHYSLENGVETVNKFKYNVKTTMKKVRNESKEENDESEDDDDEGEWNEVGPKKKIHVKRTVEVEPTPLNMIFGGQFKSVLTIPKSTNSFQKSITFDPFQHVQLDISEASTIEGALEHLNKVEAISYKSSNKEIQIKKQTFLDKLPPVLIIHLKRFSYSNQDVAIEKLKKKIDYNHDLIIPKDVLSTSAEIKYRLTSVVYHHGSSADAGHYTTDVFKSDDSQWWRIDDANFKEISTDDVQNHGGDDIKNAYILLYKKV</sequence>
<evidence type="ECO:0000259" key="8">
    <source>
        <dbReference type="PROSITE" id="PS50235"/>
    </source>
</evidence>
<dbReference type="STRING" id="619300.G3AUH3"/>
<dbReference type="InterPro" id="IPR050164">
    <property type="entry name" value="Peptidase_C19"/>
</dbReference>
<name>G3AUH3_SPAPN</name>
<dbReference type="KEGG" id="spaa:SPAPADRAFT_57083"/>
<feature type="compositionally biased region" description="Acidic residues" evidence="7">
    <location>
        <begin position="286"/>
        <end position="300"/>
    </location>
</feature>
<accession>G3AUH3</accession>
<dbReference type="OrthoDB" id="429671at2759"/>
<dbReference type="SUPFAM" id="SSF54001">
    <property type="entry name" value="Cysteine proteinases"/>
    <property type="match status" value="1"/>
</dbReference>
<organism evidence="10">
    <name type="scientific">Spathaspora passalidarum (strain NRRL Y-27907 / 11-Y1)</name>
    <dbReference type="NCBI Taxonomy" id="619300"/>
    <lineage>
        <taxon>Eukaryota</taxon>
        <taxon>Fungi</taxon>
        <taxon>Dikarya</taxon>
        <taxon>Ascomycota</taxon>
        <taxon>Saccharomycotina</taxon>
        <taxon>Pichiomycetes</taxon>
        <taxon>Debaryomycetaceae</taxon>
        <taxon>Spathaspora</taxon>
    </lineage>
</organism>
<dbReference type="InterPro" id="IPR018200">
    <property type="entry name" value="USP_CS"/>
</dbReference>
<proteinExistence type="inferred from homology"/>
<keyword evidence="5 6" id="KW-0788">Thiol protease</keyword>
<dbReference type="PROSITE" id="PS50235">
    <property type="entry name" value="USP_3"/>
    <property type="match status" value="1"/>
</dbReference>
<comment type="catalytic activity">
    <reaction evidence="1 6">
        <text>Thiol-dependent hydrolysis of ester, thioester, amide, peptide and isopeptide bonds formed by the C-terminal Gly of ubiquitin (a 76-residue protein attached to proteins as an intracellular targeting signal).</text>
        <dbReference type="EC" id="3.4.19.12"/>
    </reaction>
</comment>
<dbReference type="GeneID" id="18872095"/>
<comment type="similarity">
    <text evidence="6">Belongs to the peptidase C19 family.</text>
</comment>
<feature type="region of interest" description="Disordered" evidence="7">
    <location>
        <begin position="280"/>
        <end position="303"/>
    </location>
</feature>
<dbReference type="Proteomes" id="UP000000709">
    <property type="component" value="Unassembled WGS sequence"/>
</dbReference>
<dbReference type="GO" id="GO:0004843">
    <property type="term" value="F:cysteine-type deubiquitinase activity"/>
    <property type="evidence" value="ECO:0007669"/>
    <property type="project" value="UniProtKB-UniRule"/>
</dbReference>
<gene>
    <name evidence="9" type="ORF">SPAPADRAFT_57083</name>
</gene>
<evidence type="ECO:0000313" key="10">
    <source>
        <dbReference type="Proteomes" id="UP000000709"/>
    </source>
</evidence>
<dbReference type="EMBL" id="GL996505">
    <property type="protein sequence ID" value="EGW30259.1"/>
    <property type="molecule type" value="Genomic_DNA"/>
</dbReference>
<dbReference type="AlphaFoldDB" id="G3AUH3"/>
<dbReference type="InterPro" id="IPR028889">
    <property type="entry name" value="USP"/>
</dbReference>
<dbReference type="PANTHER" id="PTHR24006">
    <property type="entry name" value="UBIQUITIN CARBOXYL-TERMINAL HYDROLASE"/>
    <property type="match status" value="1"/>
</dbReference>
<feature type="region of interest" description="Disordered" evidence="7">
    <location>
        <begin position="56"/>
        <end position="94"/>
    </location>
</feature>
<evidence type="ECO:0000256" key="2">
    <source>
        <dbReference type="ARBA" id="ARBA00022670"/>
    </source>
</evidence>
<evidence type="ECO:0000313" key="9">
    <source>
        <dbReference type="EMBL" id="EGW30259.1"/>
    </source>
</evidence>
<keyword evidence="4 6" id="KW-0378">Hydrolase</keyword>
<feature type="domain" description="USP" evidence="8">
    <location>
        <begin position="130"/>
        <end position="511"/>
    </location>
</feature>
<dbReference type="GO" id="GO:0005829">
    <property type="term" value="C:cytosol"/>
    <property type="evidence" value="ECO:0007669"/>
    <property type="project" value="TreeGrafter"/>
</dbReference>
<dbReference type="PANTHER" id="PTHR24006:SF687">
    <property type="entry name" value="UBIQUITIN CARBOXYL-TERMINAL HYDROLASE 10"/>
    <property type="match status" value="1"/>
</dbReference>
<dbReference type="GO" id="GO:0005634">
    <property type="term" value="C:nucleus"/>
    <property type="evidence" value="ECO:0007669"/>
    <property type="project" value="TreeGrafter"/>
</dbReference>
<keyword evidence="10" id="KW-1185">Reference proteome</keyword>
<feature type="compositionally biased region" description="Pro residues" evidence="7">
    <location>
        <begin position="79"/>
        <end position="88"/>
    </location>
</feature>
<dbReference type="Gene3D" id="3.90.70.10">
    <property type="entry name" value="Cysteine proteinases"/>
    <property type="match status" value="1"/>
</dbReference>
<evidence type="ECO:0000256" key="7">
    <source>
        <dbReference type="SAM" id="MobiDB-lite"/>
    </source>
</evidence>
<dbReference type="FunCoup" id="G3AUH3">
    <property type="interactions" value="825"/>
</dbReference>
<evidence type="ECO:0000256" key="3">
    <source>
        <dbReference type="ARBA" id="ARBA00022786"/>
    </source>
</evidence>
<evidence type="ECO:0000256" key="5">
    <source>
        <dbReference type="ARBA" id="ARBA00022807"/>
    </source>
</evidence>
<dbReference type="PROSITE" id="PS00972">
    <property type="entry name" value="USP_1"/>
    <property type="match status" value="1"/>
</dbReference>
<evidence type="ECO:0000256" key="4">
    <source>
        <dbReference type="ARBA" id="ARBA00022801"/>
    </source>
</evidence>
<dbReference type="PROSITE" id="PS00973">
    <property type="entry name" value="USP_2"/>
    <property type="match status" value="1"/>
</dbReference>
<dbReference type="GO" id="GO:0016579">
    <property type="term" value="P:protein deubiquitination"/>
    <property type="evidence" value="ECO:0007669"/>
    <property type="project" value="InterPro"/>
</dbReference>
<protein>
    <recommendedName>
        <fullName evidence="6">Ubiquitin carboxyl-terminal hydrolase</fullName>
        <ecNumber evidence="6">3.4.19.12</ecNumber>
    </recommendedName>
</protein>
<keyword evidence="2 6" id="KW-0645">Protease</keyword>
<dbReference type="HOGENOM" id="CLU_008279_4_0_1"/>
<dbReference type="GO" id="GO:0006508">
    <property type="term" value="P:proteolysis"/>
    <property type="evidence" value="ECO:0007669"/>
    <property type="project" value="UniProtKB-KW"/>
</dbReference>
<dbReference type="InterPro" id="IPR001394">
    <property type="entry name" value="Peptidase_C19_UCH"/>
</dbReference>
<dbReference type="InterPro" id="IPR038765">
    <property type="entry name" value="Papain-like_cys_pep_sf"/>
</dbReference>
<dbReference type="EC" id="3.4.19.12" evidence="6"/>